<accession>A0A494RM67</accession>
<keyword evidence="14" id="KW-1185">Reference proteome</keyword>
<dbReference type="InterPro" id="IPR036942">
    <property type="entry name" value="Beta-barrel_TonB_sf"/>
</dbReference>
<reference evidence="13 14" key="1">
    <citation type="submission" date="2018-10" db="EMBL/GenBank/DDBJ databases">
        <title>Complete genome sequence of Brevundimonas naejangsanensis BRV3.</title>
        <authorList>
            <person name="Berrios L."/>
            <person name="Ely B."/>
        </authorList>
    </citation>
    <scope>NUCLEOTIDE SEQUENCE [LARGE SCALE GENOMIC DNA]</scope>
    <source>
        <strain evidence="13 14">BRV3</strain>
    </source>
</reference>
<sequence>MKFQLKRERLLASTMIAGAALFGFAAPALAQDTSAQEQTSQVSDIVVTGSRIRVRDTTGSSPIVTVGAEQLEEIGTATIETYLNALPQLSPSLTKTNNNPSSGGAAFLDLRQLGTSRGLTLVNGRRLVPGSSSGAVDISILPSGLMDRVEIITGGASAVYGADAVSGVVNFILKDDFEGAQVSAQYGISQENDGKEVQYNMVLGGAFADGRGHLTFAASHNTRDGIQQTARDISRTAQYCFNDGTCVPDGSPTTGDGTFTISAVTNAGDDDANKAATDARLDAFRTYFAGRGLTNPNLIRVGQRLGFNPDGSLFVAGDFKGDGVFGYTGPNTNGWDPADTFVYDFNPVNLLQSPYERTNFYSQMKYDLTDRIQFYGDALFSTYSSTNELAESPAGFAIPVATTGTLSPEIKTLLANANIASFTLSRRTNELGPRTYNYDTTAYQATGGFRGDLPAIFGKEWAYDVYASYGKYRSTQEYIGFPEANRIRAALAGCPAGSPTGPVGRKGTPTTCVPLNPFGANNITADQVDYITAKGQVAVTEIEQKNVVASVTGDLFTLPAGPVSFAFGGEYRDLGYSDLPPEGVQTGTLLGGNSAGPVVGGYDVWEVFGELRVPILADKPFAHYLGVEGGYRWSDYSIGQTTETWKYGGEWAPVDWMRFRALQQRAVRAPSLGELFRTQQESYPGVTTGNLDPCDKDSAARTGANAAQVLALCQAQSSQITASWDSVGSQYRTFSGGNKNLNPETADSTTIGVVLRAPASVPSWASSLTATVDYFDIQIDDVISSIGFSTSLSRCFNADFNPTFSNANVYCQNLHRDADTGYLTSTGLNGFITATNANLAQFKASGVDLAVNYNITPADYGAPAWLGRLALSTQGTWYENQQFQSDSASPISGNFVGGIGDGTPGETTLPEWKFNTRFSWAYEDFSASLRWTYISSVVDDAADVAAGDIGEIDAYSYFHLNASWAVNDTLEVFGGIDNLFDKAPPRYASGFQYQTDPSTYDVIGRYFYVGARARF</sequence>
<comment type="subcellular location">
    <subcellularLocation>
        <location evidence="1 8">Cell outer membrane</location>
        <topology evidence="1 8">Multi-pass membrane protein</topology>
    </subcellularLocation>
</comment>
<proteinExistence type="inferred from homology"/>
<evidence type="ECO:0000313" key="14">
    <source>
        <dbReference type="Proteomes" id="UP000276984"/>
    </source>
</evidence>
<evidence type="ECO:0000256" key="8">
    <source>
        <dbReference type="PROSITE-ProRule" id="PRU01360"/>
    </source>
</evidence>
<dbReference type="PANTHER" id="PTHR47234">
    <property type="match status" value="1"/>
</dbReference>
<feature type="signal peptide" evidence="10">
    <location>
        <begin position="1"/>
        <end position="30"/>
    </location>
</feature>
<evidence type="ECO:0000256" key="3">
    <source>
        <dbReference type="ARBA" id="ARBA00022452"/>
    </source>
</evidence>
<dbReference type="InterPro" id="IPR039426">
    <property type="entry name" value="TonB-dep_rcpt-like"/>
</dbReference>
<dbReference type="Gene3D" id="2.170.130.10">
    <property type="entry name" value="TonB-dependent receptor, plug domain"/>
    <property type="match status" value="1"/>
</dbReference>
<evidence type="ECO:0000259" key="12">
    <source>
        <dbReference type="Pfam" id="PF07715"/>
    </source>
</evidence>
<keyword evidence="2 8" id="KW-0813">Transport</keyword>
<dbReference type="OrthoDB" id="7051241at2"/>
<keyword evidence="5 9" id="KW-0798">TonB box</keyword>
<evidence type="ECO:0000256" key="7">
    <source>
        <dbReference type="ARBA" id="ARBA00023237"/>
    </source>
</evidence>
<keyword evidence="13" id="KW-0675">Receptor</keyword>
<organism evidence="13 14">
    <name type="scientific">Brevundimonas naejangsanensis</name>
    <dbReference type="NCBI Taxonomy" id="588932"/>
    <lineage>
        <taxon>Bacteria</taxon>
        <taxon>Pseudomonadati</taxon>
        <taxon>Pseudomonadota</taxon>
        <taxon>Alphaproteobacteria</taxon>
        <taxon>Caulobacterales</taxon>
        <taxon>Caulobacteraceae</taxon>
        <taxon>Brevundimonas</taxon>
    </lineage>
</organism>
<protein>
    <submittedName>
        <fullName evidence="13">TonB-dependent receptor</fullName>
    </submittedName>
</protein>
<name>A0A494RM67_9CAUL</name>
<keyword evidence="3 8" id="KW-1134">Transmembrane beta strand</keyword>
<feature type="domain" description="TonB-dependent receptor-like beta-barrel" evidence="11">
    <location>
        <begin position="426"/>
        <end position="979"/>
    </location>
</feature>
<keyword evidence="10" id="KW-0732">Signal</keyword>
<keyword evidence="4 8" id="KW-0812">Transmembrane</keyword>
<gene>
    <name evidence="13" type="ORF">D8I30_12025</name>
</gene>
<evidence type="ECO:0000256" key="5">
    <source>
        <dbReference type="ARBA" id="ARBA00023077"/>
    </source>
</evidence>
<evidence type="ECO:0000256" key="10">
    <source>
        <dbReference type="SAM" id="SignalP"/>
    </source>
</evidence>
<dbReference type="EMBL" id="CP032707">
    <property type="protein sequence ID" value="AYG95820.1"/>
    <property type="molecule type" value="Genomic_DNA"/>
</dbReference>
<dbReference type="InterPro" id="IPR037066">
    <property type="entry name" value="Plug_dom_sf"/>
</dbReference>
<evidence type="ECO:0000256" key="4">
    <source>
        <dbReference type="ARBA" id="ARBA00022692"/>
    </source>
</evidence>
<dbReference type="RefSeq" id="WP_121482954.1">
    <property type="nucleotide sequence ID" value="NZ_CP032707.1"/>
</dbReference>
<evidence type="ECO:0000256" key="6">
    <source>
        <dbReference type="ARBA" id="ARBA00023136"/>
    </source>
</evidence>
<evidence type="ECO:0000259" key="11">
    <source>
        <dbReference type="Pfam" id="PF00593"/>
    </source>
</evidence>
<keyword evidence="6 8" id="KW-0472">Membrane</keyword>
<dbReference type="InterPro" id="IPR000531">
    <property type="entry name" value="Beta-barrel_TonB"/>
</dbReference>
<dbReference type="AlphaFoldDB" id="A0A494RM67"/>
<keyword evidence="7 8" id="KW-0998">Cell outer membrane</keyword>
<dbReference type="InterPro" id="IPR012910">
    <property type="entry name" value="Plug_dom"/>
</dbReference>
<dbReference type="SUPFAM" id="SSF56935">
    <property type="entry name" value="Porins"/>
    <property type="match status" value="1"/>
</dbReference>
<dbReference type="Pfam" id="PF07715">
    <property type="entry name" value="Plug"/>
    <property type="match status" value="1"/>
</dbReference>
<evidence type="ECO:0000256" key="9">
    <source>
        <dbReference type="RuleBase" id="RU003357"/>
    </source>
</evidence>
<evidence type="ECO:0000313" key="13">
    <source>
        <dbReference type="EMBL" id="AYG95820.1"/>
    </source>
</evidence>
<comment type="similarity">
    <text evidence="8 9">Belongs to the TonB-dependent receptor family.</text>
</comment>
<evidence type="ECO:0000256" key="2">
    <source>
        <dbReference type="ARBA" id="ARBA00022448"/>
    </source>
</evidence>
<dbReference type="PROSITE" id="PS52016">
    <property type="entry name" value="TONB_DEPENDENT_REC_3"/>
    <property type="match status" value="1"/>
</dbReference>
<dbReference type="Gene3D" id="2.40.170.20">
    <property type="entry name" value="TonB-dependent receptor, beta-barrel domain"/>
    <property type="match status" value="1"/>
</dbReference>
<dbReference type="GO" id="GO:0009279">
    <property type="term" value="C:cell outer membrane"/>
    <property type="evidence" value="ECO:0007669"/>
    <property type="project" value="UniProtKB-SubCell"/>
</dbReference>
<dbReference type="Pfam" id="PF00593">
    <property type="entry name" value="TonB_dep_Rec_b-barrel"/>
    <property type="match status" value="1"/>
</dbReference>
<dbReference type="PANTHER" id="PTHR47234:SF2">
    <property type="entry name" value="TONB-DEPENDENT RECEPTOR"/>
    <property type="match status" value="1"/>
</dbReference>
<evidence type="ECO:0000256" key="1">
    <source>
        <dbReference type="ARBA" id="ARBA00004571"/>
    </source>
</evidence>
<feature type="domain" description="TonB-dependent receptor plug" evidence="12">
    <location>
        <begin position="61"/>
        <end position="168"/>
    </location>
</feature>
<dbReference type="Proteomes" id="UP000276984">
    <property type="component" value="Chromosome"/>
</dbReference>
<feature type="chain" id="PRO_5019848651" evidence="10">
    <location>
        <begin position="31"/>
        <end position="1015"/>
    </location>
</feature>